<evidence type="ECO:0000313" key="2">
    <source>
        <dbReference type="EMBL" id="OHT04089.1"/>
    </source>
</evidence>
<evidence type="ECO:0000313" key="3">
    <source>
        <dbReference type="Proteomes" id="UP000179807"/>
    </source>
</evidence>
<comment type="caution">
    <text evidence="2">The sequence shown here is derived from an EMBL/GenBank/DDBJ whole genome shotgun (WGS) entry which is preliminary data.</text>
</comment>
<dbReference type="GeneID" id="94840896"/>
<dbReference type="AlphaFoldDB" id="A0A1J4JY60"/>
<gene>
    <name evidence="2" type="ORF">TRFO_28456</name>
</gene>
<proteinExistence type="predicted"/>
<reference evidence="2" key="1">
    <citation type="submission" date="2016-10" db="EMBL/GenBank/DDBJ databases">
        <authorList>
            <person name="Benchimol M."/>
            <person name="Almeida L.G."/>
            <person name="Vasconcelos A.T."/>
            <person name="Perreira-Neves A."/>
            <person name="Rosa I.A."/>
            <person name="Tasca T."/>
            <person name="Bogo M.R."/>
            <person name="de Souza W."/>
        </authorList>
    </citation>
    <scope>NUCLEOTIDE SEQUENCE [LARGE SCALE GENOMIC DNA]</scope>
    <source>
        <strain evidence="2">K</strain>
    </source>
</reference>
<protein>
    <submittedName>
        <fullName evidence="2">Uncharacterized protein</fullName>
    </submittedName>
</protein>
<feature type="region of interest" description="Disordered" evidence="1">
    <location>
        <begin position="66"/>
        <end position="87"/>
    </location>
</feature>
<feature type="compositionally biased region" description="Low complexity" evidence="1">
    <location>
        <begin position="67"/>
        <end position="86"/>
    </location>
</feature>
<keyword evidence="3" id="KW-1185">Reference proteome</keyword>
<organism evidence="2 3">
    <name type="scientific">Tritrichomonas foetus</name>
    <dbReference type="NCBI Taxonomy" id="1144522"/>
    <lineage>
        <taxon>Eukaryota</taxon>
        <taxon>Metamonada</taxon>
        <taxon>Parabasalia</taxon>
        <taxon>Tritrichomonadida</taxon>
        <taxon>Tritrichomonadidae</taxon>
        <taxon>Tritrichomonas</taxon>
    </lineage>
</organism>
<dbReference type="RefSeq" id="XP_068357225.1">
    <property type="nucleotide sequence ID" value="XM_068506192.1"/>
</dbReference>
<evidence type="ECO:0000256" key="1">
    <source>
        <dbReference type="SAM" id="MobiDB-lite"/>
    </source>
</evidence>
<dbReference type="EMBL" id="MLAK01000805">
    <property type="protein sequence ID" value="OHT04089.1"/>
    <property type="molecule type" value="Genomic_DNA"/>
</dbReference>
<accession>A0A1J4JY60</accession>
<name>A0A1J4JY60_9EUKA</name>
<dbReference type="VEuPathDB" id="TrichDB:TRFO_28456"/>
<sequence>MGRWSKDRRAVATIIFNTKEGTPALIYELDNGKIRPEGPKIVGIPALGPKGDQQMRKTKQSRRFHVNNNNNTNGNSNSIDNSNNANLHYGGREAMSSNITISMASNIANDLSQRVSSNLTTLQNNFHNRLPSKITASLQNTLQNTWNSGLHSTLQSTLHNISSNLPSNSLPNMKSNQNSEIFERSSEKVDDINSSPIEFSHSSGLRMEEFHGANVDASNRSIPDIIDFEPEIPNFRDQDILEFDFMKYEEAYYNIKFDLDILEDGPLNFNIEISDK</sequence>
<dbReference type="Proteomes" id="UP000179807">
    <property type="component" value="Unassembled WGS sequence"/>
</dbReference>